<evidence type="ECO:0000313" key="2">
    <source>
        <dbReference type="EMBL" id="KIP04608.1"/>
    </source>
</evidence>
<dbReference type="CDD" id="cd19071">
    <property type="entry name" value="AKR_AKR1-5-like"/>
    <property type="match status" value="1"/>
</dbReference>
<dbReference type="PANTHER" id="PTHR43827">
    <property type="entry name" value="2,5-DIKETO-D-GLUCONIC ACID REDUCTASE"/>
    <property type="match status" value="1"/>
</dbReference>
<feature type="domain" description="NADP-dependent oxidoreductase" evidence="1">
    <location>
        <begin position="12"/>
        <end position="255"/>
    </location>
</feature>
<keyword evidence="3" id="KW-1185">Reference proteome</keyword>
<dbReference type="PANTHER" id="PTHR43827:SF8">
    <property type="entry name" value="ALDO_KETO REDUCTASE FAMILY PROTEIN"/>
    <property type="match status" value="1"/>
</dbReference>
<dbReference type="InterPro" id="IPR023210">
    <property type="entry name" value="NADP_OxRdtase_dom"/>
</dbReference>
<dbReference type="AlphaFoldDB" id="A0A0C3PG01"/>
<protein>
    <recommendedName>
        <fullName evidence="1">NADP-dependent oxidoreductase domain-containing protein</fullName>
    </recommendedName>
</protein>
<dbReference type="InterPro" id="IPR036812">
    <property type="entry name" value="NAD(P)_OxRdtase_dom_sf"/>
</dbReference>
<dbReference type="Proteomes" id="UP000053257">
    <property type="component" value="Unassembled WGS sequence"/>
</dbReference>
<evidence type="ECO:0000313" key="3">
    <source>
        <dbReference type="Proteomes" id="UP000053257"/>
    </source>
</evidence>
<dbReference type="Gene3D" id="3.20.20.100">
    <property type="entry name" value="NADP-dependent oxidoreductase domain"/>
    <property type="match status" value="1"/>
</dbReference>
<dbReference type="PRINTS" id="PR00069">
    <property type="entry name" value="ALDKETRDTASE"/>
</dbReference>
<dbReference type="Pfam" id="PF00248">
    <property type="entry name" value="Aldo_ket_red"/>
    <property type="match status" value="1"/>
</dbReference>
<dbReference type="STRING" id="745531.A0A0C3PG01"/>
<dbReference type="HOGENOM" id="CLU_023205_10_1_1"/>
<gene>
    <name evidence="2" type="ORF">PHLGIDRAFT_109339</name>
</gene>
<organism evidence="2 3">
    <name type="scientific">Phlebiopsis gigantea (strain 11061_1 CR5-6)</name>
    <name type="common">White-rot fungus</name>
    <name type="synonym">Peniophora gigantea</name>
    <dbReference type="NCBI Taxonomy" id="745531"/>
    <lineage>
        <taxon>Eukaryota</taxon>
        <taxon>Fungi</taxon>
        <taxon>Dikarya</taxon>
        <taxon>Basidiomycota</taxon>
        <taxon>Agaricomycotina</taxon>
        <taxon>Agaricomycetes</taxon>
        <taxon>Polyporales</taxon>
        <taxon>Phanerochaetaceae</taxon>
        <taxon>Phlebiopsis</taxon>
    </lineage>
</organism>
<sequence length="271" mass="30174">MTACRIIYGTAWKKDRTAALVVSAVLNGFRAIDTGKEQLVGDALHILQTEHGVKREDLFIQTKFTSMSGQDESKPLPYDPSSRLETQIHDSFKNSLKNLRTDYVDSYILHSPLESLSRTVVAWKALMALQDAGRVKHIGISNAYSVDILEALEEQGGRRVQVVQNRWFEGNNWDAKVWAYCKQHGIQYQSFWTLTGSPSLLKHSTLLAFAHAKGCTPAQAVYRLAQLNGVTPLSGTTNESHMQADVKVESLVVDEGDQQKLGLVISWMGLV</sequence>
<dbReference type="InterPro" id="IPR020471">
    <property type="entry name" value="AKR"/>
</dbReference>
<proteinExistence type="predicted"/>
<dbReference type="GO" id="GO:0016491">
    <property type="term" value="F:oxidoreductase activity"/>
    <property type="evidence" value="ECO:0007669"/>
    <property type="project" value="InterPro"/>
</dbReference>
<evidence type="ECO:0000259" key="1">
    <source>
        <dbReference type="Pfam" id="PF00248"/>
    </source>
</evidence>
<dbReference type="EMBL" id="KN840568">
    <property type="protein sequence ID" value="KIP04608.1"/>
    <property type="molecule type" value="Genomic_DNA"/>
</dbReference>
<accession>A0A0C3PG01</accession>
<reference evidence="2 3" key="1">
    <citation type="journal article" date="2014" name="PLoS Genet.">
        <title>Analysis of the Phlebiopsis gigantea genome, transcriptome and secretome provides insight into its pioneer colonization strategies of wood.</title>
        <authorList>
            <person name="Hori C."/>
            <person name="Ishida T."/>
            <person name="Igarashi K."/>
            <person name="Samejima M."/>
            <person name="Suzuki H."/>
            <person name="Master E."/>
            <person name="Ferreira P."/>
            <person name="Ruiz-Duenas F.J."/>
            <person name="Held B."/>
            <person name="Canessa P."/>
            <person name="Larrondo L.F."/>
            <person name="Schmoll M."/>
            <person name="Druzhinina I.S."/>
            <person name="Kubicek C.P."/>
            <person name="Gaskell J.A."/>
            <person name="Kersten P."/>
            <person name="St John F."/>
            <person name="Glasner J."/>
            <person name="Sabat G."/>
            <person name="Splinter BonDurant S."/>
            <person name="Syed K."/>
            <person name="Yadav J."/>
            <person name="Mgbeahuruike A.C."/>
            <person name="Kovalchuk A."/>
            <person name="Asiegbu F.O."/>
            <person name="Lackner G."/>
            <person name="Hoffmeister D."/>
            <person name="Rencoret J."/>
            <person name="Gutierrez A."/>
            <person name="Sun H."/>
            <person name="Lindquist E."/>
            <person name="Barry K."/>
            <person name="Riley R."/>
            <person name="Grigoriev I.V."/>
            <person name="Henrissat B."/>
            <person name="Kues U."/>
            <person name="Berka R.M."/>
            <person name="Martinez A.T."/>
            <person name="Covert S.F."/>
            <person name="Blanchette R.A."/>
            <person name="Cullen D."/>
        </authorList>
    </citation>
    <scope>NUCLEOTIDE SEQUENCE [LARGE SCALE GENOMIC DNA]</scope>
    <source>
        <strain evidence="2 3">11061_1 CR5-6</strain>
    </source>
</reference>
<dbReference type="SUPFAM" id="SSF51430">
    <property type="entry name" value="NAD(P)-linked oxidoreductase"/>
    <property type="match status" value="1"/>
</dbReference>
<name>A0A0C3PG01_PHLG1</name>
<dbReference type="OrthoDB" id="5357513at2759"/>